<dbReference type="RefSeq" id="WP_270005511.1">
    <property type="nucleotide sequence ID" value="NZ_JAPFGC010000002.1"/>
</dbReference>
<gene>
    <name evidence="1" type="ORF">OOZ35_08930</name>
</gene>
<sequence length="121" mass="14022">MVLEQIYQHCLNKPKTEETFPFNQDTLVFKVCGKMYALLPLDKWEAGDASITLKCDPEFALQLRDNYDCIVGAYHMNKTHWNTIYLKDNQVSIKTLLELIDHSYDLVVSKLPKKLKATITL</sequence>
<dbReference type="PANTHER" id="PTHR35145:SF1">
    <property type="entry name" value="CYTOPLASMIC PROTEIN"/>
    <property type="match status" value="1"/>
</dbReference>
<dbReference type="GO" id="GO:0003677">
    <property type="term" value="F:DNA binding"/>
    <property type="evidence" value="ECO:0007669"/>
    <property type="project" value="UniProtKB-KW"/>
</dbReference>
<dbReference type="SUPFAM" id="SSF142906">
    <property type="entry name" value="YjbR-like"/>
    <property type="match status" value="1"/>
</dbReference>
<accession>A0ABT4S0K7</accession>
<proteinExistence type="predicted"/>
<reference evidence="1" key="1">
    <citation type="submission" date="2022-11" db="EMBL/GenBank/DDBJ databases">
        <title>Refractory cell wall polysaccharides provide important carbon source for microbial heterotrophs in the hadal ocean.</title>
        <authorList>
            <person name="Zhu X."/>
        </authorList>
    </citation>
    <scope>NUCLEOTIDE SEQUENCE</scope>
    <source>
        <strain evidence="1">MTRN7</strain>
    </source>
</reference>
<name>A0ABT4S0K7_9FLAO</name>
<dbReference type="Gene3D" id="3.90.1150.30">
    <property type="match status" value="1"/>
</dbReference>
<protein>
    <submittedName>
        <fullName evidence="1">MmcQ/YjbR family DNA-binding protein</fullName>
    </submittedName>
</protein>
<dbReference type="InterPro" id="IPR058532">
    <property type="entry name" value="YjbR/MT2646/Rv2570-like"/>
</dbReference>
<organism evidence="1 2">
    <name type="scientific">Mesoflavibacter profundi</name>
    <dbReference type="NCBI Taxonomy" id="2708110"/>
    <lineage>
        <taxon>Bacteria</taxon>
        <taxon>Pseudomonadati</taxon>
        <taxon>Bacteroidota</taxon>
        <taxon>Flavobacteriia</taxon>
        <taxon>Flavobacteriales</taxon>
        <taxon>Flavobacteriaceae</taxon>
        <taxon>Mesoflavibacter</taxon>
    </lineage>
</organism>
<dbReference type="Pfam" id="PF04237">
    <property type="entry name" value="YjbR"/>
    <property type="match status" value="1"/>
</dbReference>
<evidence type="ECO:0000313" key="2">
    <source>
        <dbReference type="Proteomes" id="UP001149142"/>
    </source>
</evidence>
<keyword evidence="1" id="KW-0238">DNA-binding</keyword>
<comment type="caution">
    <text evidence="1">The sequence shown here is derived from an EMBL/GenBank/DDBJ whole genome shotgun (WGS) entry which is preliminary data.</text>
</comment>
<dbReference type="Proteomes" id="UP001149142">
    <property type="component" value="Unassembled WGS sequence"/>
</dbReference>
<keyword evidence="2" id="KW-1185">Reference proteome</keyword>
<dbReference type="PANTHER" id="PTHR35145">
    <property type="entry name" value="CYTOPLASMIC PROTEIN-RELATED"/>
    <property type="match status" value="1"/>
</dbReference>
<dbReference type="InterPro" id="IPR038056">
    <property type="entry name" value="YjbR-like_sf"/>
</dbReference>
<evidence type="ECO:0000313" key="1">
    <source>
        <dbReference type="EMBL" id="MDA0177611.1"/>
    </source>
</evidence>
<dbReference type="InterPro" id="IPR007351">
    <property type="entry name" value="YjbR"/>
</dbReference>
<dbReference type="EMBL" id="JAPFGC010000002">
    <property type="protein sequence ID" value="MDA0177611.1"/>
    <property type="molecule type" value="Genomic_DNA"/>
</dbReference>